<feature type="transmembrane region" description="Helical" evidence="1">
    <location>
        <begin position="334"/>
        <end position="354"/>
    </location>
</feature>
<keyword evidence="1" id="KW-0812">Transmembrane</keyword>
<feature type="transmembrane region" description="Helical" evidence="1">
    <location>
        <begin position="30"/>
        <end position="53"/>
    </location>
</feature>
<organism evidence="2 3">
    <name type="scientific">Candidatus Gottesmanbacteria bacterium RBG_16_52_11</name>
    <dbReference type="NCBI Taxonomy" id="1798374"/>
    <lineage>
        <taxon>Bacteria</taxon>
        <taxon>Candidatus Gottesmaniibacteriota</taxon>
    </lineage>
</organism>
<proteinExistence type="predicted"/>
<evidence type="ECO:0000256" key="1">
    <source>
        <dbReference type="SAM" id="Phobius"/>
    </source>
</evidence>
<protein>
    <recommendedName>
        <fullName evidence="4">Membrane protein 6-pyruvoyl-tetrahydropterin synthase-related domain-containing protein</fullName>
    </recommendedName>
</protein>
<dbReference type="PANTHER" id="PTHR38454:SF1">
    <property type="entry name" value="INTEGRAL MEMBRANE PROTEIN"/>
    <property type="match status" value="1"/>
</dbReference>
<feature type="transmembrane region" description="Helical" evidence="1">
    <location>
        <begin position="224"/>
        <end position="242"/>
    </location>
</feature>
<feature type="transmembrane region" description="Helical" evidence="1">
    <location>
        <begin position="398"/>
        <end position="417"/>
    </location>
</feature>
<feature type="transmembrane region" description="Helical" evidence="1">
    <location>
        <begin position="491"/>
        <end position="510"/>
    </location>
</feature>
<gene>
    <name evidence="2" type="ORF">A2Z33_02920</name>
</gene>
<dbReference type="Pfam" id="PF09586">
    <property type="entry name" value="YfhO"/>
    <property type="match status" value="1"/>
</dbReference>
<dbReference type="Proteomes" id="UP000178448">
    <property type="component" value="Unassembled WGS sequence"/>
</dbReference>
<dbReference type="AlphaFoldDB" id="A0A1F5YMD3"/>
<keyword evidence="1" id="KW-0472">Membrane</keyword>
<feature type="transmembrane region" description="Helical" evidence="1">
    <location>
        <begin position="429"/>
        <end position="452"/>
    </location>
</feature>
<sequence>MPTLYDGDAEAYSNPAGQAYPARDMNRRRFLPFAILVAVLLLFFRLTVLRGLVPFPGDLLLSEYQPWRSYPTHGYVAGSVPHKAQYPDTLRQIYPWRIVAAEQWRKGSVPLWNPHNFSGTPLAANFQSAVFYPPNLLFAVTQPAAAWTALVILSHGAALLFMYVYLRKVGLSPAASVTGAVAYAFSAFAAVWSQYNSIVHVAAFLPLMLLSLELAAGTRSSLPFVLYSIAISLAILAGHPQVAFYQIMFSAFYAVVRVRKRLLFILTAIITGIALAAVQVIPGVELMLLSARTGLNIPTLLNKILIQPAQLLMLVVPDIFGNPATRTYFPGDTYIGKVTSVGFAGLVLAATAVLRKKPHRLTGFLVVSVMAVLALVMRNPVTVHLYAVGIPFVSSGNPTLAVVLLTFCLATLSAIGLDTLLSDPKIAKVSALLATVLIGIAWTGAALIVLAGSGSPMFAIKTPLLATVKSTAFAASFLFAALLMVLKVRRLIPAAIIFTVLTGELMLMYWKFNPFVPASYIFPDTVLTAVIKRECSSGKVIGNGAALLTPNTESQLGIDSPAGYDPLYPGTYGEFISSVWEGRVIENAEQFRSDAVLPPVFGSDPALTSRVSRAIDALNVTCIIGRSGDTTVETADPARYGLIYDRDGFQVYRNLKAVGNFVLFDSYTRYNNKYDFGSKFFADGGRLLLETVPDPQPQPRNGADKTEVTVKQPDYIELNVTVSGNRILYLPETWYPGWTASLDGRTVPVIRANYAFRAVSVPAGAHTVILAYRPASFKTGVIISFVSAGIIILFTAIAVIQPGKERR</sequence>
<feature type="transmembrane region" description="Helical" evidence="1">
    <location>
        <begin position="464"/>
        <end position="484"/>
    </location>
</feature>
<reference evidence="2 3" key="1">
    <citation type="journal article" date="2016" name="Nat. Commun.">
        <title>Thousands of microbial genomes shed light on interconnected biogeochemical processes in an aquifer system.</title>
        <authorList>
            <person name="Anantharaman K."/>
            <person name="Brown C.T."/>
            <person name="Hug L.A."/>
            <person name="Sharon I."/>
            <person name="Castelle C.J."/>
            <person name="Probst A.J."/>
            <person name="Thomas B.C."/>
            <person name="Singh A."/>
            <person name="Wilkins M.J."/>
            <person name="Karaoz U."/>
            <person name="Brodie E.L."/>
            <person name="Williams K.H."/>
            <person name="Hubbard S.S."/>
            <person name="Banfield J.F."/>
        </authorList>
    </citation>
    <scope>NUCLEOTIDE SEQUENCE [LARGE SCALE GENOMIC DNA]</scope>
</reference>
<evidence type="ECO:0008006" key="4">
    <source>
        <dbReference type="Google" id="ProtNLM"/>
    </source>
</evidence>
<keyword evidence="1" id="KW-1133">Transmembrane helix</keyword>
<feature type="transmembrane region" description="Helical" evidence="1">
    <location>
        <begin position="262"/>
        <end position="288"/>
    </location>
</feature>
<dbReference type="EMBL" id="MFJD01000017">
    <property type="protein sequence ID" value="OGG01340.1"/>
    <property type="molecule type" value="Genomic_DNA"/>
</dbReference>
<feature type="transmembrane region" description="Helical" evidence="1">
    <location>
        <begin position="144"/>
        <end position="166"/>
    </location>
</feature>
<dbReference type="PANTHER" id="PTHR38454">
    <property type="entry name" value="INTEGRAL MEMBRANE PROTEIN-RELATED"/>
    <property type="match status" value="1"/>
</dbReference>
<name>A0A1F5YMD3_9BACT</name>
<feature type="transmembrane region" description="Helical" evidence="1">
    <location>
        <begin position="361"/>
        <end position="378"/>
    </location>
</feature>
<feature type="transmembrane region" description="Helical" evidence="1">
    <location>
        <begin position="173"/>
        <end position="192"/>
    </location>
</feature>
<evidence type="ECO:0000313" key="2">
    <source>
        <dbReference type="EMBL" id="OGG01340.1"/>
    </source>
</evidence>
<dbReference type="STRING" id="1798374.A2Z33_02920"/>
<comment type="caution">
    <text evidence="2">The sequence shown here is derived from an EMBL/GenBank/DDBJ whole genome shotgun (WGS) entry which is preliminary data.</text>
</comment>
<accession>A0A1F5YMD3</accession>
<dbReference type="InterPro" id="IPR018580">
    <property type="entry name" value="Uncharacterised_YfhO"/>
</dbReference>
<feature type="transmembrane region" description="Helical" evidence="1">
    <location>
        <begin position="781"/>
        <end position="800"/>
    </location>
</feature>
<evidence type="ECO:0000313" key="3">
    <source>
        <dbReference type="Proteomes" id="UP000178448"/>
    </source>
</evidence>